<feature type="region of interest" description="Disordered" evidence="1">
    <location>
        <begin position="24"/>
        <end position="50"/>
    </location>
</feature>
<accession>I3SK79</accession>
<dbReference type="AlphaFoldDB" id="I3SK79"/>
<sequence>MTNVWSEIDLPFSVNHASVAKTTPRPVAASLPKEPPRSIGFPVTTAGECP</sequence>
<evidence type="ECO:0000256" key="1">
    <source>
        <dbReference type="SAM" id="MobiDB-lite"/>
    </source>
</evidence>
<proteinExistence type="evidence at transcript level"/>
<evidence type="ECO:0000313" key="2">
    <source>
        <dbReference type="EMBL" id="AFK40671.1"/>
    </source>
</evidence>
<organism evidence="2">
    <name type="scientific">Medicago truncatula</name>
    <name type="common">Barrel medic</name>
    <name type="synonym">Medicago tribuloides</name>
    <dbReference type="NCBI Taxonomy" id="3880"/>
    <lineage>
        <taxon>Eukaryota</taxon>
        <taxon>Viridiplantae</taxon>
        <taxon>Streptophyta</taxon>
        <taxon>Embryophyta</taxon>
        <taxon>Tracheophyta</taxon>
        <taxon>Spermatophyta</taxon>
        <taxon>Magnoliopsida</taxon>
        <taxon>eudicotyledons</taxon>
        <taxon>Gunneridae</taxon>
        <taxon>Pentapetalae</taxon>
        <taxon>rosids</taxon>
        <taxon>fabids</taxon>
        <taxon>Fabales</taxon>
        <taxon>Fabaceae</taxon>
        <taxon>Papilionoideae</taxon>
        <taxon>50 kb inversion clade</taxon>
        <taxon>NPAAA clade</taxon>
        <taxon>Hologalegina</taxon>
        <taxon>IRL clade</taxon>
        <taxon>Trifolieae</taxon>
        <taxon>Medicago</taxon>
    </lineage>
</organism>
<dbReference type="EMBL" id="BT140876">
    <property type="protein sequence ID" value="AFK40671.1"/>
    <property type="molecule type" value="mRNA"/>
</dbReference>
<reference evidence="2" key="1">
    <citation type="submission" date="2012-05" db="EMBL/GenBank/DDBJ databases">
        <authorList>
            <person name="Krishnakumar V."/>
            <person name="Cheung F."/>
            <person name="Xiao Y."/>
            <person name="Chan A."/>
            <person name="Moskal W.A."/>
            <person name="Town C.D."/>
        </authorList>
    </citation>
    <scope>NUCLEOTIDE SEQUENCE</scope>
</reference>
<name>I3SK79_MEDTR</name>
<protein>
    <submittedName>
        <fullName evidence="2">Uncharacterized protein</fullName>
    </submittedName>
</protein>